<dbReference type="InterPro" id="IPR051822">
    <property type="entry name" value="Glycosyl_Hydrolase_84"/>
</dbReference>
<dbReference type="PANTHER" id="PTHR13170:SF16">
    <property type="entry name" value="PROTEIN O-GLCNACASE"/>
    <property type="match status" value="1"/>
</dbReference>
<dbReference type="AlphaFoldDB" id="A0A895YT21"/>
<dbReference type="PROSITE" id="PS51186">
    <property type="entry name" value="GNAT"/>
    <property type="match status" value="1"/>
</dbReference>
<organism evidence="2 3">
    <name type="scientific">Natronosporangium hydrolyticum</name>
    <dbReference type="NCBI Taxonomy" id="2811111"/>
    <lineage>
        <taxon>Bacteria</taxon>
        <taxon>Bacillati</taxon>
        <taxon>Actinomycetota</taxon>
        <taxon>Actinomycetes</taxon>
        <taxon>Micromonosporales</taxon>
        <taxon>Micromonosporaceae</taxon>
        <taxon>Natronosporangium</taxon>
    </lineage>
</organism>
<dbReference type="Gene3D" id="3.40.630.30">
    <property type="match status" value="1"/>
</dbReference>
<proteinExistence type="predicted"/>
<keyword evidence="3" id="KW-1185">Reference proteome</keyword>
<dbReference type="PANTHER" id="PTHR13170">
    <property type="entry name" value="O-GLCNACASE"/>
    <property type="match status" value="1"/>
</dbReference>
<feature type="domain" description="N-acetyltransferase" evidence="1">
    <location>
        <begin position="1"/>
        <end position="195"/>
    </location>
</feature>
<reference evidence="2" key="1">
    <citation type="submission" date="2021-02" db="EMBL/GenBank/DDBJ databases">
        <title>Natrosporangium hydrolyticum gen. nov., sp. nov, a haloalkaliphilic actinobacterium from a soda solonchak soil.</title>
        <authorList>
            <person name="Sorokin D.Y."/>
            <person name="Khijniak T.V."/>
            <person name="Zakharycheva A.P."/>
            <person name="Boueva O.V."/>
            <person name="Ariskina E.V."/>
            <person name="Hahnke R.L."/>
            <person name="Bunk B."/>
            <person name="Sproer C."/>
            <person name="Schumann P."/>
            <person name="Evtushenko L.I."/>
            <person name="Kublanov I.V."/>
        </authorList>
    </citation>
    <scope>NUCLEOTIDE SEQUENCE</scope>
    <source>
        <strain evidence="2">DSM 106523</strain>
    </source>
</reference>
<dbReference type="KEGG" id="nhy:JQS43_11860"/>
<gene>
    <name evidence="2" type="ORF">JQS43_11860</name>
</gene>
<accession>A0A895YT21</accession>
<evidence type="ECO:0000313" key="3">
    <source>
        <dbReference type="Proteomes" id="UP000662857"/>
    </source>
</evidence>
<dbReference type="InterPro" id="IPR016181">
    <property type="entry name" value="Acyl_CoA_acyltransferase"/>
</dbReference>
<evidence type="ECO:0000259" key="1">
    <source>
        <dbReference type="PROSITE" id="PS51186"/>
    </source>
</evidence>
<dbReference type="Proteomes" id="UP000662857">
    <property type="component" value="Chromosome"/>
</dbReference>
<evidence type="ECO:0000313" key="2">
    <source>
        <dbReference type="EMBL" id="QSB17260.1"/>
    </source>
</evidence>
<dbReference type="GO" id="GO:0016747">
    <property type="term" value="F:acyltransferase activity, transferring groups other than amino-acyl groups"/>
    <property type="evidence" value="ECO:0007669"/>
    <property type="project" value="InterPro"/>
</dbReference>
<dbReference type="InterPro" id="IPR000182">
    <property type="entry name" value="GNAT_dom"/>
</dbReference>
<dbReference type="SUPFAM" id="SSF55729">
    <property type="entry name" value="Acyl-CoA N-acyltransferases (Nat)"/>
    <property type="match status" value="1"/>
</dbReference>
<name>A0A895YT21_9ACTN</name>
<dbReference type="Pfam" id="PF00583">
    <property type="entry name" value="Acetyltransf_1"/>
    <property type="match status" value="1"/>
</dbReference>
<sequence length="195" mass="21228">MRRYQPSDHEALYDICRRTGDRGGDATQLYADPRLLGHVYVGPYLALAPQWAFVLDDGAGAPAGYAVGVPDTAGFAAACEQHWWPPLRRRYPAPTGPADRHTPDQRLARLIHDPPTAPDWVLARYPAHLHINLLPPAQGQGRGRALIGTLLPALAQAGAAGIYLGVAVDNHRAIGFYRRVGFESLDDGLFARLLP</sequence>
<protein>
    <submittedName>
        <fullName evidence="2">GNAT family N-acetyltransferase</fullName>
    </submittedName>
</protein>
<dbReference type="EMBL" id="CP070499">
    <property type="protein sequence ID" value="QSB17260.1"/>
    <property type="molecule type" value="Genomic_DNA"/>
</dbReference>